<dbReference type="GO" id="GO:0008270">
    <property type="term" value="F:zinc ion binding"/>
    <property type="evidence" value="ECO:0007669"/>
    <property type="project" value="UniProtKB-KW"/>
</dbReference>
<keyword evidence="1" id="KW-0479">Metal-binding</keyword>
<feature type="region of interest" description="Disordered" evidence="2">
    <location>
        <begin position="261"/>
        <end position="293"/>
    </location>
</feature>
<dbReference type="RefSeq" id="XP_005650959.1">
    <property type="nucleotide sequence ID" value="XM_005650902.1"/>
</dbReference>
<dbReference type="InterPro" id="IPR013083">
    <property type="entry name" value="Znf_RING/FYVE/PHD"/>
</dbReference>
<dbReference type="SUPFAM" id="SSF57850">
    <property type="entry name" value="RING/U-box"/>
    <property type="match status" value="1"/>
</dbReference>
<evidence type="ECO:0000313" key="6">
    <source>
        <dbReference type="Proteomes" id="UP000007264"/>
    </source>
</evidence>
<comment type="caution">
    <text evidence="5">The sequence shown here is derived from an EMBL/GenBank/DDBJ whole genome shotgun (WGS) entry which is preliminary data.</text>
</comment>
<dbReference type="EMBL" id="AGSI01000002">
    <property type="protein sequence ID" value="EIE26415.1"/>
    <property type="molecule type" value="Genomic_DNA"/>
</dbReference>
<feature type="compositionally biased region" description="Low complexity" evidence="2">
    <location>
        <begin position="365"/>
        <end position="390"/>
    </location>
</feature>
<dbReference type="PROSITE" id="PS50089">
    <property type="entry name" value="ZF_RING_2"/>
    <property type="match status" value="1"/>
</dbReference>
<evidence type="ECO:0000256" key="2">
    <source>
        <dbReference type="SAM" id="MobiDB-lite"/>
    </source>
</evidence>
<evidence type="ECO:0000256" key="3">
    <source>
        <dbReference type="SAM" id="Phobius"/>
    </source>
</evidence>
<dbReference type="AlphaFoldDB" id="I0Z6Z6"/>
<keyword evidence="6" id="KW-1185">Reference proteome</keyword>
<organism evidence="5 6">
    <name type="scientific">Coccomyxa subellipsoidea (strain C-169)</name>
    <name type="common">Green microalga</name>
    <dbReference type="NCBI Taxonomy" id="574566"/>
    <lineage>
        <taxon>Eukaryota</taxon>
        <taxon>Viridiplantae</taxon>
        <taxon>Chlorophyta</taxon>
        <taxon>core chlorophytes</taxon>
        <taxon>Trebouxiophyceae</taxon>
        <taxon>Trebouxiophyceae incertae sedis</taxon>
        <taxon>Coccomyxaceae</taxon>
        <taxon>Coccomyxa</taxon>
        <taxon>Coccomyxa subellipsoidea</taxon>
    </lineage>
</organism>
<dbReference type="Gene3D" id="3.30.40.10">
    <property type="entry name" value="Zinc/RING finger domain, C3HC4 (zinc finger)"/>
    <property type="match status" value="1"/>
</dbReference>
<feature type="transmembrane region" description="Helical" evidence="3">
    <location>
        <begin position="224"/>
        <end position="247"/>
    </location>
</feature>
<evidence type="ECO:0000259" key="4">
    <source>
        <dbReference type="PROSITE" id="PS50089"/>
    </source>
</evidence>
<keyword evidence="3" id="KW-0812">Transmembrane</keyword>
<protein>
    <recommendedName>
        <fullName evidence="4">RING-type domain-containing protein</fullName>
    </recommendedName>
</protein>
<proteinExistence type="predicted"/>
<dbReference type="KEGG" id="csl:COCSUDRAFT_64482"/>
<feature type="region of interest" description="Disordered" evidence="2">
    <location>
        <begin position="359"/>
        <end position="390"/>
    </location>
</feature>
<keyword evidence="3" id="KW-0472">Membrane</keyword>
<reference evidence="5 6" key="1">
    <citation type="journal article" date="2012" name="Genome Biol.">
        <title>The genome of the polar eukaryotic microalga coccomyxa subellipsoidea reveals traits of cold adaptation.</title>
        <authorList>
            <person name="Blanc G."/>
            <person name="Agarkova I."/>
            <person name="Grimwood J."/>
            <person name="Kuo A."/>
            <person name="Brueggeman A."/>
            <person name="Dunigan D."/>
            <person name="Gurnon J."/>
            <person name="Ladunga I."/>
            <person name="Lindquist E."/>
            <person name="Lucas S."/>
            <person name="Pangilinan J."/>
            <person name="Proschold T."/>
            <person name="Salamov A."/>
            <person name="Schmutz J."/>
            <person name="Weeks D."/>
            <person name="Yamada T."/>
            <person name="Claverie J.M."/>
            <person name="Grigoriev I."/>
            <person name="Van Etten J."/>
            <person name="Lomsadze A."/>
            <person name="Borodovsky M."/>
        </authorList>
    </citation>
    <scope>NUCLEOTIDE SEQUENCE [LARGE SCALE GENOMIC DNA]</scope>
    <source>
        <strain evidence="5 6">C-169</strain>
    </source>
</reference>
<dbReference type="GeneID" id="17044425"/>
<keyword evidence="1" id="KW-0862">Zinc</keyword>
<evidence type="ECO:0000256" key="1">
    <source>
        <dbReference type="PROSITE-ProRule" id="PRU00175"/>
    </source>
</evidence>
<keyword evidence="1" id="KW-0863">Zinc-finger</keyword>
<dbReference type="Proteomes" id="UP000007264">
    <property type="component" value="Unassembled WGS sequence"/>
</dbReference>
<name>I0Z6Z6_COCSC</name>
<accession>I0Z6Z6</accession>
<keyword evidence="3" id="KW-1133">Transmembrane helix</keyword>
<dbReference type="SMART" id="SM00184">
    <property type="entry name" value="RING"/>
    <property type="match status" value="1"/>
</dbReference>
<dbReference type="Pfam" id="PF13639">
    <property type="entry name" value="zf-RING_2"/>
    <property type="match status" value="1"/>
</dbReference>
<dbReference type="InterPro" id="IPR001841">
    <property type="entry name" value="Znf_RING"/>
</dbReference>
<evidence type="ECO:0000313" key="5">
    <source>
        <dbReference type="EMBL" id="EIE26415.1"/>
    </source>
</evidence>
<dbReference type="OrthoDB" id="10400856at2759"/>
<feature type="domain" description="RING-type" evidence="4">
    <location>
        <begin position="295"/>
        <end position="339"/>
    </location>
</feature>
<sequence length="390" mass="41123">MQNYALSVFQKLYILSILPHILGLRAPNQLDDFQGRDWQPLGARNFAADCVDVSLLLSAPLEEYAAIVSQSAGIRSNASAATCLLTAEVPEYGSSGSDSECESHVWDVRESQTEAEPFTQQLRLHSTCNMGSLGLQVMRHGAATKHRRLADSSIPAANATLSNQTGAASPGPGPGGSNGQGPSNGIACCCGQNNQVGGSSQCCCGPVTICCQASGFCLTQNCTAIFVGSTLIAGALISFMTCGICIYRARANLQEPATFWTRSGGRFRDNGSRQARRPLPTHAPPDDEEGTPRECPVCLEETTSNAQWVVFGCHHATCRTCYDQLVAKPHQDAACPLCRRPLTELVPETTPSHVAIQMQPLQREPAGPSGGQVPASAAASGSSSRVAATS</sequence>
<gene>
    <name evidence="5" type="ORF">COCSUDRAFT_64482</name>
</gene>